<keyword evidence="1" id="KW-1133">Transmembrane helix</keyword>
<feature type="transmembrane region" description="Helical" evidence="1">
    <location>
        <begin position="487"/>
        <end position="506"/>
    </location>
</feature>
<dbReference type="AlphaFoldDB" id="A0A7K1TEG7"/>
<comment type="caution">
    <text evidence="2">The sequence shown here is derived from an EMBL/GenBank/DDBJ whole genome shotgun (WGS) entry which is preliminary data.</text>
</comment>
<evidence type="ECO:0008006" key="4">
    <source>
        <dbReference type="Google" id="ProtNLM"/>
    </source>
</evidence>
<dbReference type="Pfam" id="PF13584">
    <property type="entry name" value="BatD"/>
    <property type="match status" value="1"/>
</dbReference>
<dbReference type="PANTHER" id="PTHR40940">
    <property type="entry name" value="PROTEIN BATD-RELATED"/>
    <property type="match status" value="1"/>
</dbReference>
<keyword evidence="1" id="KW-0812">Transmembrane</keyword>
<accession>A0A7K1TEG7</accession>
<sequence>MRTRSFLSAGKRSGWLLVLWLLGSLALRAQPAPAPSTGPGTAVLVPPPTAVPLVGPFTLAFRLSGVALVGQPEFPELEGFRKGGQARTTTTRLLPGGRRTTELTFTQRYLPYAEGDYQVPPFDLTVNGQVLHSPGGRVRVGAGPTPPATAGAAMPPGTAVGSLDQLLGKPKPQNFYEPPDFASLALEADQPRVYMGQGVHVALYFYLRPADQALLNFYDFNGQLTELLRQLRQPTTWEVPAVQPSVLPDTVRRAGGQVYLRFRLAENTYYPLTAQPLRFPALALTLTKFKLLKKPQPGDTERLAIYKTYTAPALTIAVRPLPPRPGGADSSSVAVGDYVLSEGISGTRFRTGEAFTYTFGVEGSGNMAALQLPLPRLRPGQGLEIYGPTIREEALPDGRQRKSFRFRVVAHRPGPVPLDSLFHLLFFNPTTAHYGTLRAEVNPFVEGAAQALATGAQPADDPFYGPALARADAQLQPLDIYQQVSRYASWLVAGLLVVATGGWWRARRG</sequence>
<organism evidence="2 3">
    <name type="scientific">Hymenobacter ginkgonis</name>
    <dbReference type="NCBI Taxonomy" id="2682976"/>
    <lineage>
        <taxon>Bacteria</taxon>
        <taxon>Pseudomonadati</taxon>
        <taxon>Bacteroidota</taxon>
        <taxon>Cytophagia</taxon>
        <taxon>Cytophagales</taxon>
        <taxon>Hymenobacteraceae</taxon>
        <taxon>Hymenobacter</taxon>
    </lineage>
</organism>
<evidence type="ECO:0000313" key="2">
    <source>
        <dbReference type="EMBL" id="MVN76796.1"/>
    </source>
</evidence>
<dbReference type="InterPro" id="IPR025738">
    <property type="entry name" value="BatD"/>
</dbReference>
<reference evidence="2 3" key="1">
    <citation type="submission" date="2019-12" db="EMBL/GenBank/DDBJ databases">
        <title>Hymenobacter sp. HMF4947 Genome sequencing and assembly.</title>
        <authorList>
            <person name="Kang H."/>
            <person name="Cha I."/>
            <person name="Kim H."/>
            <person name="Joh K."/>
        </authorList>
    </citation>
    <scope>NUCLEOTIDE SEQUENCE [LARGE SCALE GENOMIC DNA]</scope>
    <source>
        <strain evidence="2 3">HMF4947</strain>
    </source>
</reference>
<keyword evidence="3" id="KW-1185">Reference proteome</keyword>
<dbReference type="PANTHER" id="PTHR40940:SF2">
    <property type="entry name" value="BATD"/>
    <property type="match status" value="1"/>
</dbReference>
<dbReference type="EMBL" id="WQKZ01000002">
    <property type="protein sequence ID" value="MVN76796.1"/>
    <property type="molecule type" value="Genomic_DNA"/>
</dbReference>
<evidence type="ECO:0000256" key="1">
    <source>
        <dbReference type="SAM" id="Phobius"/>
    </source>
</evidence>
<keyword evidence="1" id="KW-0472">Membrane</keyword>
<protein>
    <recommendedName>
        <fullName evidence="4">Protein BatD</fullName>
    </recommendedName>
</protein>
<gene>
    <name evidence="2" type="ORF">GO988_10725</name>
</gene>
<evidence type="ECO:0000313" key="3">
    <source>
        <dbReference type="Proteomes" id="UP000441336"/>
    </source>
</evidence>
<proteinExistence type="predicted"/>
<dbReference type="Proteomes" id="UP000441336">
    <property type="component" value="Unassembled WGS sequence"/>
</dbReference>
<name>A0A7K1TEG7_9BACT</name>